<dbReference type="NCBIfam" id="TIGR00214">
    <property type="entry name" value="lipB"/>
    <property type="match status" value="1"/>
</dbReference>
<keyword evidence="10" id="KW-1185">Reference proteome</keyword>
<evidence type="ECO:0000259" key="8">
    <source>
        <dbReference type="PROSITE" id="PS51733"/>
    </source>
</evidence>
<gene>
    <name evidence="9" type="ORF">TrLO_g11252</name>
</gene>
<dbReference type="Pfam" id="PF21948">
    <property type="entry name" value="LplA-B_cat"/>
    <property type="match status" value="1"/>
</dbReference>
<dbReference type="PANTHER" id="PTHR10993">
    <property type="entry name" value="OCTANOYLTRANSFERASE"/>
    <property type="match status" value="1"/>
</dbReference>
<feature type="domain" description="BPL/LPL catalytic" evidence="8">
    <location>
        <begin position="58"/>
        <end position="295"/>
    </location>
</feature>
<dbReference type="PIRSF" id="PIRSF016262">
    <property type="entry name" value="LPLase"/>
    <property type="match status" value="1"/>
</dbReference>
<evidence type="ECO:0000256" key="4">
    <source>
        <dbReference type="ARBA" id="ARBA00022679"/>
    </source>
</evidence>
<accession>A0A9W7AGU4</accession>
<sequence>MLRNTVRRVGLLPSSTILPPPSHLSQTSAQIFKVVAGRHIAYDAGYALQSSLQTDVQASCPPSLVLLEHQPVYTLGRRADVHSFKFKTNNKTSEVLQRGAKIASPSLIGVGNSTQKFHEQFLTNNNINNNTDNNAAPILKHPTNSADLIRTTRGGDITYHGPGQLTAYPILPLSLAPFKKDLHWYLSKVEDVVIRSLRRWGLEGERDPRGTGVWVGGKKVAQVGIGCSQWITQHGFAINVTNETKPYFAEIVPCGIDESVGSVTTLEDLISEDVTVDEVAEEVVRSFEAEFGVTIE</sequence>
<dbReference type="Proteomes" id="UP001165122">
    <property type="component" value="Unassembled WGS sequence"/>
</dbReference>
<keyword evidence="4" id="KW-0808">Transferase</keyword>
<dbReference type="InterPro" id="IPR045864">
    <property type="entry name" value="aa-tRNA-synth_II/BPL/LPL"/>
</dbReference>
<dbReference type="EC" id="2.3.1.181" evidence="3"/>
<evidence type="ECO:0000313" key="9">
    <source>
        <dbReference type="EMBL" id="GMH69690.1"/>
    </source>
</evidence>
<evidence type="ECO:0000256" key="2">
    <source>
        <dbReference type="ARBA" id="ARBA00007907"/>
    </source>
</evidence>
<dbReference type="GO" id="GO:0033819">
    <property type="term" value="F:lipoyl(octanoyl) transferase activity"/>
    <property type="evidence" value="ECO:0007669"/>
    <property type="project" value="UniProtKB-EC"/>
</dbReference>
<protein>
    <recommendedName>
        <fullName evidence="3">lipoyl(octanoyl) transferase</fullName>
        <ecNumber evidence="3">2.3.1.181</ecNumber>
    </recommendedName>
</protein>
<dbReference type="PROSITE" id="PS51733">
    <property type="entry name" value="BPL_LPL_CATALYTIC"/>
    <property type="match status" value="1"/>
</dbReference>
<keyword evidence="5" id="KW-0012">Acyltransferase</keyword>
<dbReference type="SUPFAM" id="SSF55681">
    <property type="entry name" value="Class II aaRS and biotin synthetases"/>
    <property type="match status" value="1"/>
</dbReference>
<dbReference type="InterPro" id="IPR020605">
    <property type="entry name" value="Octanoyltransferase_CS"/>
</dbReference>
<name>A0A9W7AGU4_9STRA</name>
<dbReference type="PANTHER" id="PTHR10993:SF7">
    <property type="entry name" value="LIPOYLTRANSFERASE 2, MITOCHONDRIAL-RELATED"/>
    <property type="match status" value="1"/>
</dbReference>
<evidence type="ECO:0000256" key="1">
    <source>
        <dbReference type="ARBA" id="ARBA00004821"/>
    </source>
</evidence>
<dbReference type="AlphaFoldDB" id="A0A9W7AGU4"/>
<dbReference type="InterPro" id="IPR004143">
    <property type="entry name" value="BPL_LPL_catalytic"/>
</dbReference>
<dbReference type="CDD" id="cd16444">
    <property type="entry name" value="LipB"/>
    <property type="match status" value="1"/>
</dbReference>
<evidence type="ECO:0000256" key="6">
    <source>
        <dbReference type="PIRSR" id="PIRSR016262-1"/>
    </source>
</evidence>
<dbReference type="GO" id="GO:0009249">
    <property type="term" value="P:protein lipoylation"/>
    <property type="evidence" value="ECO:0007669"/>
    <property type="project" value="InterPro"/>
</dbReference>
<reference evidence="10" key="1">
    <citation type="journal article" date="2023" name="Commun. Biol.">
        <title>Genome analysis of Parmales, the sister group of diatoms, reveals the evolutionary specialization of diatoms from phago-mixotrophs to photoautotrophs.</title>
        <authorList>
            <person name="Ban H."/>
            <person name="Sato S."/>
            <person name="Yoshikawa S."/>
            <person name="Yamada K."/>
            <person name="Nakamura Y."/>
            <person name="Ichinomiya M."/>
            <person name="Sato N."/>
            <person name="Blanc-Mathieu R."/>
            <person name="Endo H."/>
            <person name="Kuwata A."/>
            <person name="Ogata H."/>
        </authorList>
    </citation>
    <scope>NUCLEOTIDE SEQUENCE [LARGE SCALE GENOMIC DNA]</scope>
    <source>
        <strain evidence="10">NIES 3700</strain>
    </source>
</reference>
<proteinExistence type="inferred from homology"/>
<dbReference type="InterPro" id="IPR000544">
    <property type="entry name" value="Octanoyltransferase"/>
</dbReference>
<comment type="similarity">
    <text evidence="2">Belongs to the LipB family.</text>
</comment>
<evidence type="ECO:0000256" key="5">
    <source>
        <dbReference type="ARBA" id="ARBA00023315"/>
    </source>
</evidence>
<feature type="active site" description="Acyl-thioester intermediate" evidence="6">
    <location>
        <position position="254"/>
    </location>
</feature>
<evidence type="ECO:0000256" key="3">
    <source>
        <dbReference type="ARBA" id="ARBA00012334"/>
    </source>
</evidence>
<comment type="pathway">
    <text evidence="1">Protein modification; protein lipoylation via endogenous pathway; protein N(6)-(lipoyl)lysine from octanoyl-[acyl-carrier-protein]: step 1/2.</text>
</comment>
<dbReference type="EMBL" id="BRXW01000609">
    <property type="protein sequence ID" value="GMH69690.1"/>
    <property type="molecule type" value="Genomic_DNA"/>
</dbReference>
<evidence type="ECO:0000313" key="10">
    <source>
        <dbReference type="Proteomes" id="UP001165122"/>
    </source>
</evidence>
<evidence type="ECO:0000256" key="7">
    <source>
        <dbReference type="PIRSR" id="PIRSR016262-3"/>
    </source>
</evidence>
<dbReference type="PROSITE" id="PS01313">
    <property type="entry name" value="LIPB"/>
    <property type="match status" value="1"/>
</dbReference>
<dbReference type="Gene3D" id="3.30.930.10">
    <property type="entry name" value="Bira Bifunctional Protein, Domain 2"/>
    <property type="match status" value="1"/>
</dbReference>
<feature type="site" description="Lowers pKa of active site Cys" evidence="7">
    <location>
        <position position="219"/>
    </location>
</feature>
<comment type="caution">
    <text evidence="9">The sequence shown here is derived from an EMBL/GenBank/DDBJ whole genome shotgun (WGS) entry which is preliminary data.</text>
</comment>
<dbReference type="OrthoDB" id="19908at2759"/>
<dbReference type="HAMAP" id="MF_00013">
    <property type="entry name" value="LipB"/>
    <property type="match status" value="1"/>
</dbReference>
<organism evidence="9 10">
    <name type="scientific">Triparma laevis f. longispina</name>
    <dbReference type="NCBI Taxonomy" id="1714387"/>
    <lineage>
        <taxon>Eukaryota</taxon>
        <taxon>Sar</taxon>
        <taxon>Stramenopiles</taxon>
        <taxon>Ochrophyta</taxon>
        <taxon>Bolidophyceae</taxon>
        <taxon>Parmales</taxon>
        <taxon>Triparmaceae</taxon>
        <taxon>Triparma</taxon>
    </lineage>
</organism>